<organism evidence="1">
    <name type="scientific">freshwater metagenome</name>
    <dbReference type="NCBI Taxonomy" id="449393"/>
    <lineage>
        <taxon>unclassified sequences</taxon>
        <taxon>metagenomes</taxon>
        <taxon>ecological metagenomes</taxon>
    </lineage>
</organism>
<reference evidence="1" key="1">
    <citation type="submission" date="2020-05" db="EMBL/GenBank/DDBJ databases">
        <authorList>
            <person name="Chiriac C."/>
            <person name="Salcher M."/>
            <person name="Ghai R."/>
            <person name="Kavagutti S V."/>
        </authorList>
    </citation>
    <scope>NUCLEOTIDE SEQUENCE</scope>
</reference>
<protein>
    <submittedName>
        <fullName evidence="1">Unannotated protein</fullName>
    </submittedName>
</protein>
<accession>A0A6J7DSS6</accession>
<name>A0A6J7DSS6_9ZZZZ</name>
<dbReference type="AlphaFoldDB" id="A0A6J7DSS6"/>
<proteinExistence type="predicted"/>
<dbReference type="EMBL" id="CAFBLV010000143">
    <property type="protein sequence ID" value="CAB4873731.1"/>
    <property type="molecule type" value="Genomic_DNA"/>
</dbReference>
<gene>
    <name evidence="1" type="ORF">UFOPK3425_00782</name>
</gene>
<evidence type="ECO:0000313" key="1">
    <source>
        <dbReference type="EMBL" id="CAB4873731.1"/>
    </source>
</evidence>
<sequence>MSAVPANICKGPQHQILTADKQYAGFTNFVGALHASVSYVSAAPDAVPSREEIGFLPGENLRGGVGLGRKHPALAKRSQRLG</sequence>